<evidence type="ECO:0000313" key="6">
    <source>
        <dbReference type="EMBL" id="KZL66478.1"/>
    </source>
</evidence>
<dbReference type="GO" id="GO:0008234">
    <property type="term" value="F:cysteine-type peptidase activity"/>
    <property type="evidence" value="ECO:0007669"/>
    <property type="project" value="InterPro"/>
</dbReference>
<comment type="caution">
    <text evidence="6">The sequence shown here is derived from an EMBL/GenBank/DDBJ whole genome shotgun (WGS) entry which is preliminary data.</text>
</comment>
<dbReference type="OrthoDB" id="4851359at2759"/>
<protein>
    <submittedName>
        <fullName evidence="6">Ulp1 protease family protein</fullName>
    </submittedName>
</protein>
<evidence type="ECO:0000256" key="2">
    <source>
        <dbReference type="ARBA" id="ARBA00022670"/>
    </source>
</evidence>
<evidence type="ECO:0000256" key="1">
    <source>
        <dbReference type="ARBA" id="ARBA00005234"/>
    </source>
</evidence>
<dbReference type="Pfam" id="PF02902">
    <property type="entry name" value="Peptidase_C48"/>
    <property type="match status" value="1"/>
</dbReference>
<evidence type="ECO:0000259" key="5">
    <source>
        <dbReference type="PROSITE" id="PS50600"/>
    </source>
</evidence>
<evidence type="ECO:0000256" key="4">
    <source>
        <dbReference type="SAM" id="MobiDB-lite"/>
    </source>
</evidence>
<keyword evidence="3" id="KW-0378">Hydrolase</keyword>
<evidence type="ECO:0000256" key="3">
    <source>
        <dbReference type="ARBA" id="ARBA00022801"/>
    </source>
</evidence>
<gene>
    <name evidence="6" type="ORF">CT0861_06453</name>
</gene>
<dbReference type="GO" id="GO:0019783">
    <property type="term" value="F:ubiquitin-like protein peptidase activity"/>
    <property type="evidence" value="ECO:0007669"/>
    <property type="project" value="UniProtKB-ARBA"/>
</dbReference>
<proteinExistence type="inferred from homology"/>
<dbReference type="Gene3D" id="3.40.395.10">
    <property type="entry name" value="Adenoviral Proteinase, Chain A"/>
    <property type="match status" value="1"/>
</dbReference>
<organism evidence="6 7">
    <name type="scientific">Colletotrichum tofieldiae</name>
    <dbReference type="NCBI Taxonomy" id="708197"/>
    <lineage>
        <taxon>Eukaryota</taxon>
        <taxon>Fungi</taxon>
        <taxon>Dikarya</taxon>
        <taxon>Ascomycota</taxon>
        <taxon>Pezizomycotina</taxon>
        <taxon>Sordariomycetes</taxon>
        <taxon>Hypocreomycetidae</taxon>
        <taxon>Glomerellales</taxon>
        <taxon>Glomerellaceae</taxon>
        <taxon>Colletotrichum</taxon>
        <taxon>Colletotrichum spaethianum species complex</taxon>
    </lineage>
</organism>
<feature type="region of interest" description="Disordered" evidence="4">
    <location>
        <begin position="377"/>
        <end position="426"/>
    </location>
</feature>
<sequence length="813" mass="89998">MTVQTLLTRLNLLGEELHQREEILVLWTQLRLDYLRDPAFNGQQFAAWAFRNVHSKTLELVTAATYAEEIDSLRSEIARRCTNVCARLKTTLGVFMFCFGTTITSSRPCLDALNSLQQSHPDVSISQLYSRFLQIPTDGPGRKGTQKDLARIRLAIQSFNPDIWNRQQPRRAESSSAMHGPAAEAGPEPQPDTAPEVLAAAPLEHETGVGLDDEVSNDEEEDDDNQGRAVSEQRCSPSMELHSPGSDIAFGHDNVDQGDISMDAAMGAYTDENQDSNDDDGEDPSMEEDEASLFEPASTPSNLHNNLSTILEESSSQFAAVDTPERARHSLPLMASPADDASPFNFQPDPEDFGTDHVFSPIRLLSDGVLTRRHRKRSFSTAGLQPKSGLHSDSAISTPPKKRLLSSPSPETERIMSTKETSKNPQRTALEPTMASLATLLPESWVNDLVIHTISRRLTSARVGVVDSLVFCANRSTRLRLRLGQVVFKDEVLIFLHEPGHWIFFRWLRASGVLEEYDSMRPASANPPGAEKVKAFLRWACDEDDMAIKLRQVKCPQQRNGSDCGIFALCFARRLLDGDEELDDIIDAEAERKYFAQCLFTSRNLSLKPSELRKIGLAVPCDRKLRARQVLYFIRRRRSYHELLRDGSAGSASTEHIGRAAAADSDSVQQAGLAAVISSLHEGHVTSLASALQTATMVAAAAAEGEHERDLRDKLQQFLNALGKDKDPLVKASSSSLHDQVLRGSLVALRENASIALSMWEARSHQPKVDAEALKRSLYDEYAMCCAFLVALEYAVCKFRRAGTQKRTETVAA</sequence>
<reference evidence="6 7" key="1">
    <citation type="submission" date="2015-06" db="EMBL/GenBank/DDBJ databases">
        <title>Survival trade-offs in plant roots during colonization by closely related pathogenic and mutualistic fungi.</title>
        <authorList>
            <person name="Hacquard S."/>
            <person name="Kracher B."/>
            <person name="Hiruma K."/>
            <person name="Weinman A."/>
            <person name="Muench P."/>
            <person name="Garrido Oter R."/>
            <person name="Ver Loren van Themaat E."/>
            <person name="Dallerey J.-F."/>
            <person name="Damm U."/>
            <person name="Henrissat B."/>
            <person name="Lespinet O."/>
            <person name="Thon M."/>
            <person name="Kemen E."/>
            <person name="McHardy A.C."/>
            <person name="Schulze-Lefert P."/>
            <person name="O'Connell R.J."/>
        </authorList>
    </citation>
    <scope>NUCLEOTIDE SEQUENCE [LARGE SCALE GENOMIC DNA]</scope>
    <source>
        <strain evidence="6 7">0861</strain>
    </source>
</reference>
<feature type="compositionally biased region" description="Acidic residues" evidence="4">
    <location>
        <begin position="211"/>
        <end position="224"/>
    </location>
</feature>
<dbReference type="GO" id="GO:0006508">
    <property type="term" value="P:proteolysis"/>
    <property type="evidence" value="ECO:0007669"/>
    <property type="project" value="UniProtKB-KW"/>
</dbReference>
<accession>A0A166P811</accession>
<feature type="region of interest" description="Disordered" evidence="4">
    <location>
        <begin position="334"/>
        <end position="353"/>
    </location>
</feature>
<dbReference type="InterPro" id="IPR003653">
    <property type="entry name" value="Peptidase_C48_C"/>
</dbReference>
<feature type="domain" description="Ubiquitin-like protease family profile" evidence="5">
    <location>
        <begin position="430"/>
        <end position="575"/>
    </location>
</feature>
<feature type="compositionally biased region" description="Acidic residues" evidence="4">
    <location>
        <begin position="272"/>
        <end position="292"/>
    </location>
</feature>
<keyword evidence="7" id="KW-1185">Reference proteome</keyword>
<dbReference type="PROSITE" id="PS50600">
    <property type="entry name" value="ULP_PROTEASE"/>
    <property type="match status" value="1"/>
</dbReference>
<dbReference type="SUPFAM" id="SSF54001">
    <property type="entry name" value="Cysteine proteinases"/>
    <property type="match status" value="1"/>
</dbReference>
<name>A0A166P811_9PEZI</name>
<feature type="region of interest" description="Disordered" evidence="4">
    <location>
        <begin position="163"/>
        <end position="305"/>
    </location>
</feature>
<dbReference type="AlphaFoldDB" id="A0A166P811"/>
<dbReference type="EMBL" id="LFIV01000175">
    <property type="protein sequence ID" value="KZL66478.1"/>
    <property type="molecule type" value="Genomic_DNA"/>
</dbReference>
<keyword evidence="2 6" id="KW-0645">Protease</keyword>
<evidence type="ECO:0000313" key="7">
    <source>
        <dbReference type="Proteomes" id="UP000076552"/>
    </source>
</evidence>
<dbReference type="STRING" id="708197.A0A166P811"/>
<comment type="similarity">
    <text evidence="1">Belongs to the peptidase C48 family.</text>
</comment>
<dbReference type="Proteomes" id="UP000076552">
    <property type="component" value="Unassembled WGS sequence"/>
</dbReference>
<dbReference type="InterPro" id="IPR038765">
    <property type="entry name" value="Papain-like_cys_pep_sf"/>
</dbReference>
<feature type="compositionally biased region" description="Basic and acidic residues" evidence="4">
    <location>
        <begin position="411"/>
        <end position="422"/>
    </location>
</feature>